<proteinExistence type="predicted"/>
<feature type="compositionally biased region" description="Basic and acidic residues" evidence="1">
    <location>
        <begin position="31"/>
        <end position="40"/>
    </location>
</feature>
<evidence type="ECO:0000256" key="1">
    <source>
        <dbReference type="SAM" id="MobiDB-lite"/>
    </source>
</evidence>
<name>A0ABR1YL81_9PEZI</name>
<organism evidence="3 4">
    <name type="scientific">Phyllosticta capitalensis</name>
    <dbReference type="NCBI Taxonomy" id="121624"/>
    <lineage>
        <taxon>Eukaryota</taxon>
        <taxon>Fungi</taxon>
        <taxon>Dikarya</taxon>
        <taxon>Ascomycota</taxon>
        <taxon>Pezizomycotina</taxon>
        <taxon>Dothideomycetes</taxon>
        <taxon>Dothideomycetes incertae sedis</taxon>
        <taxon>Botryosphaeriales</taxon>
        <taxon>Phyllostictaceae</taxon>
        <taxon>Phyllosticta</taxon>
    </lineage>
</organism>
<reference evidence="3 4" key="1">
    <citation type="submission" date="2024-04" db="EMBL/GenBank/DDBJ databases">
        <title>Phyllosticta paracitricarpa is synonymous to the EU quarantine fungus P. citricarpa based on phylogenomic analyses.</title>
        <authorList>
            <consortium name="Lawrence Berkeley National Laboratory"/>
            <person name="Van Ingen-Buijs V.A."/>
            <person name="Van Westerhoven A.C."/>
            <person name="Haridas S."/>
            <person name="Skiadas P."/>
            <person name="Martin F."/>
            <person name="Groenewald J.Z."/>
            <person name="Crous P.W."/>
            <person name="Seidl M.F."/>
        </authorList>
    </citation>
    <scope>NUCLEOTIDE SEQUENCE [LARGE SCALE GENOMIC DNA]</scope>
    <source>
        <strain evidence="3 4">CBS 123374</strain>
    </source>
</reference>
<gene>
    <name evidence="3" type="ORF">HDK90DRAFT_294104</name>
</gene>
<accession>A0ABR1YL81</accession>
<feature type="compositionally biased region" description="Low complexity" evidence="1">
    <location>
        <begin position="41"/>
        <end position="56"/>
    </location>
</feature>
<evidence type="ECO:0000313" key="4">
    <source>
        <dbReference type="Proteomes" id="UP001492380"/>
    </source>
</evidence>
<dbReference type="Proteomes" id="UP001492380">
    <property type="component" value="Unassembled WGS sequence"/>
</dbReference>
<dbReference type="EMBL" id="JBBWRZ010000007">
    <property type="protein sequence ID" value="KAK8232021.1"/>
    <property type="molecule type" value="Genomic_DNA"/>
</dbReference>
<feature type="chain" id="PRO_5045438277" evidence="2">
    <location>
        <begin position="20"/>
        <end position="177"/>
    </location>
</feature>
<evidence type="ECO:0000256" key="2">
    <source>
        <dbReference type="SAM" id="SignalP"/>
    </source>
</evidence>
<feature type="signal peptide" evidence="2">
    <location>
        <begin position="1"/>
        <end position="19"/>
    </location>
</feature>
<comment type="caution">
    <text evidence="3">The sequence shown here is derived from an EMBL/GenBank/DDBJ whole genome shotgun (WGS) entry which is preliminary data.</text>
</comment>
<evidence type="ECO:0000313" key="3">
    <source>
        <dbReference type="EMBL" id="KAK8232021.1"/>
    </source>
</evidence>
<sequence>MSLVCLFAHLSSFLHPILRQSFAPIPASKRLPHDGRRAPKEPASQPAASPSASSAASKKKHTHPKKENGKRTSRATRTRLKILRSRFPCFPSDPPHRISICNKHLKVLASFPTHWPAGHNRRLKVSPARRFGIMIVLCLSFLCRISCCRQYASMPGWSLEQKSVFPYSYLNHPLPSP</sequence>
<keyword evidence="4" id="KW-1185">Reference proteome</keyword>
<protein>
    <submittedName>
        <fullName evidence="3">Uncharacterized protein</fullName>
    </submittedName>
</protein>
<feature type="region of interest" description="Disordered" evidence="1">
    <location>
        <begin position="28"/>
        <end position="77"/>
    </location>
</feature>
<keyword evidence="2" id="KW-0732">Signal</keyword>